<evidence type="ECO:0000313" key="19">
    <source>
        <dbReference type="Proteomes" id="UP000094527"/>
    </source>
</evidence>
<keyword evidence="4 17" id="KW-0812">Transmembrane</keyword>
<feature type="transmembrane region" description="Helical" evidence="17">
    <location>
        <begin position="538"/>
        <end position="562"/>
    </location>
</feature>
<evidence type="ECO:0000256" key="6">
    <source>
        <dbReference type="ARBA" id="ARBA00022970"/>
    </source>
</evidence>
<gene>
    <name evidence="18" type="ORF">Ocin01_10939</name>
</gene>
<feature type="transmembrane region" description="Helical" evidence="17">
    <location>
        <begin position="498"/>
        <end position="518"/>
    </location>
</feature>
<keyword evidence="15" id="KW-0479">Metal-binding</keyword>
<evidence type="ECO:0000256" key="13">
    <source>
        <dbReference type="ARBA" id="ARBA00037785"/>
    </source>
</evidence>
<dbReference type="STRING" id="48709.A0A1D2MRT0"/>
<evidence type="ECO:0000256" key="3">
    <source>
        <dbReference type="ARBA" id="ARBA00022448"/>
    </source>
</evidence>
<feature type="transmembrane region" description="Helical" evidence="17">
    <location>
        <begin position="467"/>
        <end position="486"/>
    </location>
</feature>
<dbReference type="Proteomes" id="UP000094527">
    <property type="component" value="Unassembled WGS sequence"/>
</dbReference>
<dbReference type="AlphaFoldDB" id="A0A1D2MRT0"/>
<evidence type="ECO:0000256" key="1">
    <source>
        <dbReference type="ARBA" id="ARBA00004141"/>
    </source>
</evidence>
<keyword evidence="19" id="KW-1185">Reference proteome</keyword>
<dbReference type="PROSITE" id="PS50267">
    <property type="entry name" value="NA_NEUROTRAN_SYMP_3"/>
    <property type="match status" value="1"/>
</dbReference>
<keyword evidence="6" id="KW-0029">Amino-acid transport</keyword>
<feature type="binding site" evidence="15">
    <location>
        <position position="70"/>
    </location>
    <ligand>
        <name>Na(+)</name>
        <dbReference type="ChEBI" id="CHEBI:29101"/>
        <label>1</label>
    </ligand>
</feature>
<dbReference type="OrthoDB" id="6581954at2759"/>
<feature type="transmembrane region" description="Helical" evidence="17">
    <location>
        <begin position="239"/>
        <end position="267"/>
    </location>
</feature>
<feature type="compositionally biased region" description="Basic and acidic residues" evidence="16">
    <location>
        <begin position="1"/>
        <end position="12"/>
    </location>
</feature>
<keyword evidence="3" id="KW-0813">Transport</keyword>
<organism evidence="18 19">
    <name type="scientific">Orchesella cincta</name>
    <name type="common">Springtail</name>
    <name type="synonym">Podura cincta</name>
    <dbReference type="NCBI Taxonomy" id="48709"/>
    <lineage>
        <taxon>Eukaryota</taxon>
        <taxon>Metazoa</taxon>
        <taxon>Ecdysozoa</taxon>
        <taxon>Arthropoda</taxon>
        <taxon>Hexapoda</taxon>
        <taxon>Collembola</taxon>
        <taxon>Entomobryomorpha</taxon>
        <taxon>Entomobryoidea</taxon>
        <taxon>Orchesellidae</taxon>
        <taxon>Orchesellinae</taxon>
        <taxon>Orchesella</taxon>
    </lineage>
</organism>
<dbReference type="SUPFAM" id="SSF161070">
    <property type="entry name" value="SNF-like"/>
    <property type="match status" value="1"/>
</dbReference>
<comment type="similarity">
    <text evidence="2">Belongs to the sodium:neurotransmitter symporter (SNF) (TC 2.A.22) family.</text>
</comment>
<dbReference type="EMBL" id="LJIJ01000626">
    <property type="protein sequence ID" value="ODM95743.1"/>
    <property type="molecule type" value="Genomic_DNA"/>
</dbReference>
<dbReference type="InterPro" id="IPR037272">
    <property type="entry name" value="SNS_sf"/>
</dbReference>
<evidence type="ECO:0000256" key="5">
    <source>
        <dbReference type="ARBA" id="ARBA00022847"/>
    </source>
</evidence>
<comment type="function">
    <text evidence="13">Unusual broad substrate spectrum amino acid:sodium cotransporter that promotes absorption of the D isomers of essential amino acids. Neutral amino acids are the preferred substrates, especially methionine and phenylalanine.</text>
</comment>
<dbReference type="PRINTS" id="PR00176">
    <property type="entry name" value="NANEUSMPORT"/>
</dbReference>
<feature type="binding site" evidence="15">
    <location>
        <position position="439"/>
    </location>
    <ligand>
        <name>Na(+)</name>
        <dbReference type="ChEBI" id="CHEBI:29101"/>
        <label>1</label>
    </ligand>
</feature>
<dbReference type="GO" id="GO:0005886">
    <property type="term" value="C:plasma membrane"/>
    <property type="evidence" value="ECO:0007669"/>
    <property type="project" value="TreeGrafter"/>
</dbReference>
<feature type="transmembrane region" description="Helical" evidence="17">
    <location>
        <begin position="287"/>
        <end position="311"/>
    </location>
</feature>
<evidence type="ECO:0000256" key="11">
    <source>
        <dbReference type="ARBA" id="ARBA00023180"/>
    </source>
</evidence>
<evidence type="ECO:0000256" key="14">
    <source>
        <dbReference type="ARBA" id="ARBA00040215"/>
    </source>
</evidence>
<feature type="transmembrane region" description="Helical" evidence="17">
    <location>
        <begin position="91"/>
        <end position="112"/>
    </location>
</feature>
<feature type="region of interest" description="Disordered" evidence="16">
    <location>
        <begin position="673"/>
        <end position="723"/>
    </location>
</feature>
<feature type="transmembrane region" description="Helical" evidence="17">
    <location>
        <begin position="574"/>
        <end position="596"/>
    </location>
</feature>
<dbReference type="Pfam" id="PF00209">
    <property type="entry name" value="SNF"/>
    <property type="match status" value="2"/>
</dbReference>
<keyword evidence="11" id="KW-0325">Glycoprotein</keyword>
<feature type="transmembrane region" description="Helical" evidence="17">
    <location>
        <begin position="61"/>
        <end position="79"/>
    </location>
</feature>
<accession>A0A1D2MRT0</accession>
<feature type="transmembrane region" description="Helical" evidence="17">
    <location>
        <begin position="201"/>
        <end position="227"/>
    </location>
</feature>
<keyword evidence="8 15" id="KW-0915">Sodium</keyword>
<comment type="subcellular location">
    <subcellularLocation>
        <location evidence="1">Membrane</location>
        <topology evidence="1">Multi-pass membrane protein</topology>
    </subcellularLocation>
</comment>
<keyword evidence="12" id="KW-0739">Sodium transport</keyword>
<feature type="binding site" evidence="15">
    <location>
        <position position="69"/>
    </location>
    <ligand>
        <name>Na(+)</name>
        <dbReference type="ChEBI" id="CHEBI:29101"/>
        <label>1</label>
    </ligand>
</feature>
<evidence type="ECO:0000313" key="18">
    <source>
        <dbReference type="EMBL" id="ODM95743.1"/>
    </source>
</evidence>
<feature type="transmembrane region" description="Helical" evidence="17">
    <location>
        <begin position="323"/>
        <end position="347"/>
    </location>
</feature>
<keyword evidence="5" id="KW-0769">Symport</keyword>
<name>A0A1D2MRT0_ORCCI</name>
<feature type="region of interest" description="Disordered" evidence="16">
    <location>
        <begin position="1"/>
        <end position="32"/>
    </location>
</feature>
<evidence type="ECO:0000256" key="12">
    <source>
        <dbReference type="ARBA" id="ARBA00023201"/>
    </source>
</evidence>
<dbReference type="GO" id="GO:0046872">
    <property type="term" value="F:metal ion binding"/>
    <property type="evidence" value="ECO:0007669"/>
    <property type="project" value="UniProtKB-KW"/>
</dbReference>
<evidence type="ECO:0000256" key="9">
    <source>
        <dbReference type="ARBA" id="ARBA00023065"/>
    </source>
</evidence>
<feature type="compositionally biased region" description="Polar residues" evidence="16">
    <location>
        <begin position="673"/>
        <end position="682"/>
    </location>
</feature>
<feature type="transmembrane region" description="Helical" evidence="17">
    <location>
        <begin position="427"/>
        <end position="455"/>
    </location>
</feature>
<dbReference type="GO" id="GO:0089718">
    <property type="term" value="P:amino acid import across plasma membrane"/>
    <property type="evidence" value="ECO:0007669"/>
    <property type="project" value="TreeGrafter"/>
</dbReference>
<dbReference type="CDD" id="cd10324">
    <property type="entry name" value="SLC6sbd"/>
    <property type="match status" value="1"/>
</dbReference>
<dbReference type="PANTHER" id="PTHR11616:SF321">
    <property type="entry name" value="SODIUM-DEPENDENT NUTRIENT AMINO ACID TRANSPORTER 1-RELATED"/>
    <property type="match status" value="1"/>
</dbReference>
<reference evidence="18 19" key="1">
    <citation type="journal article" date="2016" name="Genome Biol. Evol.">
        <title>Gene Family Evolution Reflects Adaptation to Soil Environmental Stressors in the Genome of the Collembolan Orchesella cincta.</title>
        <authorList>
            <person name="Faddeeva-Vakhrusheva A."/>
            <person name="Derks M.F."/>
            <person name="Anvar S.Y."/>
            <person name="Agamennone V."/>
            <person name="Suring W."/>
            <person name="Smit S."/>
            <person name="van Straalen N.M."/>
            <person name="Roelofs D."/>
        </authorList>
    </citation>
    <scope>NUCLEOTIDE SEQUENCE [LARGE SCALE GENOMIC DNA]</scope>
    <source>
        <tissue evidence="18">Mixed pool</tissue>
    </source>
</reference>
<dbReference type="PANTHER" id="PTHR11616">
    <property type="entry name" value="SODIUM/CHLORIDE DEPENDENT TRANSPORTER"/>
    <property type="match status" value="1"/>
</dbReference>
<evidence type="ECO:0000256" key="16">
    <source>
        <dbReference type="SAM" id="MobiDB-lite"/>
    </source>
</evidence>
<protein>
    <recommendedName>
        <fullName evidence="14">Sodium-dependent nutrient amino acid transporter 1</fullName>
    </recommendedName>
</protein>
<feature type="binding site" evidence="15">
    <location>
        <position position="298"/>
    </location>
    <ligand>
        <name>Na(+)</name>
        <dbReference type="ChEBI" id="CHEBI:29101"/>
        <label>1</label>
    </ligand>
</feature>
<sequence length="723" mass="79201">MGDRGGEEKVPDADQVSVLLPGTESESQVDRNSKNFDRSVTVMRSNLSTGPREKWGSKMQFMMSCIASAVGLGNVWRFPAVCARNGGAAFLVPYFIVLLVIARPLFVLELALGQFTSKGSVRCWDMSPVLTGIGVAGAVSSVLLSTFYIMLLAWALIYAVISFVSMCTGEVVWGAQPGPYFGGEVLRGISFDSPAAHDIHAWVPICHLVLALLVAWLLIWVTMVFGVEASGKVAYVTAMAPYVVLITLLIVGCCLPGAKVGIYYFVVPDLNKILIAEKSNHYKLYQFRFQAVGQCFFSLGIGFGGCIMFASFNEFNNNIIKDVMIIGLVDTFTSVLAGFSLLSILGFQATQTYEKKKALMSAPIPITTEYDKLVAMCKETRGTSEDDLKICQLEMLVNEGGAGVAFIQYPAAMYQVNEQWGKHLGGFLGLLFFLMLVLLAVGSANGFVGTTVTILADRFKDWKRSNIVSGVCMGSFFLGLIYTNGVGSEWFDVVDQHGVTAVVYVLSFLEVVAVLCCYGLKNFCDDLEFMRGGKKVGWYLRITWVTLPFLMVIIFITWLINYKPGKTWTGPIKAIAWTLTALCLSIIPGTAIYKYVQFIKDPWRRNVPLRPFAILQAIADPSPKWGPKERDIRTAWKEFKAERDPSYHICQRIFGICSRKSGEVRPDRRLSFATNAATTRPSESGGGLASGIGTPLAASAGSMAPPSQRGSQAPVVQERKSKT</sequence>
<evidence type="ECO:0000256" key="4">
    <source>
        <dbReference type="ARBA" id="ARBA00022692"/>
    </source>
</evidence>
<keyword evidence="10 17" id="KW-0472">Membrane</keyword>
<feature type="binding site" evidence="15">
    <location>
        <position position="443"/>
    </location>
    <ligand>
        <name>Na(+)</name>
        <dbReference type="ChEBI" id="CHEBI:29101"/>
        <label>1</label>
    </ligand>
</feature>
<feature type="binding site" evidence="15">
    <location>
        <position position="74"/>
    </location>
    <ligand>
        <name>Na(+)</name>
        <dbReference type="ChEBI" id="CHEBI:29101"/>
        <label>1</label>
    </ligand>
</feature>
<comment type="caution">
    <text evidence="18">The sequence shown here is derived from an EMBL/GenBank/DDBJ whole genome shotgun (WGS) entry which is preliminary data.</text>
</comment>
<dbReference type="OMA" id="WYRDAYL"/>
<keyword evidence="7 17" id="KW-1133">Transmembrane helix</keyword>
<evidence type="ECO:0000256" key="17">
    <source>
        <dbReference type="SAM" id="Phobius"/>
    </source>
</evidence>
<proteinExistence type="inferred from homology"/>
<dbReference type="InterPro" id="IPR000175">
    <property type="entry name" value="Na/ntran_symport"/>
</dbReference>
<evidence type="ECO:0000256" key="8">
    <source>
        <dbReference type="ARBA" id="ARBA00023053"/>
    </source>
</evidence>
<dbReference type="GO" id="GO:0015179">
    <property type="term" value="F:L-amino acid transmembrane transporter activity"/>
    <property type="evidence" value="ECO:0007669"/>
    <property type="project" value="TreeGrafter"/>
</dbReference>
<evidence type="ECO:0000256" key="10">
    <source>
        <dbReference type="ARBA" id="ARBA00023136"/>
    </source>
</evidence>
<evidence type="ECO:0000256" key="2">
    <source>
        <dbReference type="ARBA" id="ARBA00006459"/>
    </source>
</evidence>
<evidence type="ECO:0000256" key="15">
    <source>
        <dbReference type="PIRSR" id="PIRSR600175-1"/>
    </source>
</evidence>
<keyword evidence="9" id="KW-0406">Ion transport</keyword>
<evidence type="ECO:0000256" key="7">
    <source>
        <dbReference type="ARBA" id="ARBA00022989"/>
    </source>
</evidence>
<feature type="transmembrane region" description="Helical" evidence="17">
    <location>
        <begin position="133"/>
        <end position="161"/>
    </location>
</feature>
<dbReference type="GO" id="GO:0005283">
    <property type="term" value="F:amino acid:sodium symporter activity"/>
    <property type="evidence" value="ECO:0007669"/>
    <property type="project" value="TreeGrafter"/>
</dbReference>